<accession>A0ACC1MR08</accession>
<dbReference type="Proteomes" id="UP001143856">
    <property type="component" value="Unassembled WGS sequence"/>
</dbReference>
<proteinExistence type="predicted"/>
<protein>
    <submittedName>
        <fullName evidence="1">Uncharacterized protein</fullName>
    </submittedName>
</protein>
<evidence type="ECO:0000313" key="1">
    <source>
        <dbReference type="EMBL" id="KAJ2969447.1"/>
    </source>
</evidence>
<reference evidence="1" key="1">
    <citation type="submission" date="2022-10" db="EMBL/GenBank/DDBJ databases">
        <title>Genome Sequence of Xylaria curta.</title>
        <authorList>
            <person name="Buettner E."/>
        </authorList>
    </citation>
    <scope>NUCLEOTIDE SEQUENCE</scope>
    <source>
        <strain evidence="1">Babe10</strain>
    </source>
</reference>
<organism evidence="1 2">
    <name type="scientific">Xylaria curta</name>
    <dbReference type="NCBI Taxonomy" id="42375"/>
    <lineage>
        <taxon>Eukaryota</taxon>
        <taxon>Fungi</taxon>
        <taxon>Dikarya</taxon>
        <taxon>Ascomycota</taxon>
        <taxon>Pezizomycotina</taxon>
        <taxon>Sordariomycetes</taxon>
        <taxon>Xylariomycetidae</taxon>
        <taxon>Xylariales</taxon>
        <taxon>Xylariaceae</taxon>
        <taxon>Xylaria</taxon>
    </lineage>
</organism>
<keyword evidence="2" id="KW-1185">Reference proteome</keyword>
<evidence type="ECO:0000313" key="2">
    <source>
        <dbReference type="Proteomes" id="UP001143856"/>
    </source>
</evidence>
<comment type="caution">
    <text evidence="1">The sequence shown here is derived from an EMBL/GenBank/DDBJ whole genome shotgun (WGS) entry which is preliminary data.</text>
</comment>
<name>A0ACC1MR08_9PEZI</name>
<sequence length="686" mass="72464">MQMPPPQMMMGRGAGPAGQQVAPGQMMINGQEPLNPSNRNRPTNSPQSYSAYDKETEGEGLPPPHFSGVSSQSVHTRPRNASNPVPPTAADAVPLTISLSPASQQVFYTESGNSFDDGSLSKEMGVHGDQVSLPSIASEDVNDKQRRSSGPRFNLGHRRNSSGVTGAQQGHADAASEKKKNFFSSVTGMGHSQPKPKSNLGLARPSTFDEPDQVSFQNSGKGRLSELKGMIKGVGNAKEGAKDDQPVRIETVYEPRLSMQGPPRNEAVPSGMPGAQRQPVSFGSPVQSGPFGSQAQTHVPGPKASMQPHPSQMGQPVTTSPSPFVGVGRASTASPQPSQVQQVQSEENGKKSSSGGFLGGLFGKQGNKMKDVKLQSPQQIPPSSQRSPQPPSHVGHSAFRPGQMPLPGQQLGPHPMLAGQPPIQRGPPGQSPSPTLFQDPAHPPPSLETAQAITIRRPSEITLSTTQSHPGTHQSSSQRPNMPSPQGSQSTFKQQAVASPLGQRSIQIGMQNDSGIMASQTSPRLSDDSSLEKPTVGNPSGIPRFSPNRKPVGSGISKGEGAPMTSVVAPGITGPDRSTASPSPRPIEQRAPSQLSQVQHTSQGRSSGMFNDMRQPSLPSPEPSPVPSQSNPSSSPRIQGDQFARHSLDPRESGPALVFSPMASATWANEHLRTWQRSEWPSMGTE</sequence>
<dbReference type="EMBL" id="JAPDGR010004006">
    <property type="protein sequence ID" value="KAJ2969447.1"/>
    <property type="molecule type" value="Genomic_DNA"/>
</dbReference>
<gene>
    <name evidence="1" type="ORF">NUW58_g9988</name>
</gene>